<accession>I0KD78</accession>
<dbReference type="Proteomes" id="UP000011058">
    <property type="component" value="Chromosome"/>
</dbReference>
<dbReference type="InterPro" id="IPR037066">
    <property type="entry name" value="Plug_dom_sf"/>
</dbReference>
<dbReference type="InterPro" id="IPR039426">
    <property type="entry name" value="TonB-dep_rcpt-like"/>
</dbReference>
<keyword evidence="2" id="KW-0798">TonB box</keyword>
<dbReference type="PROSITE" id="PS52016">
    <property type="entry name" value="TONB_DEPENDENT_REC_3"/>
    <property type="match status" value="1"/>
</dbReference>
<dbReference type="InterPro" id="IPR023997">
    <property type="entry name" value="TonB-dep_OMP_SusC/RagA_CS"/>
</dbReference>
<dbReference type="InterPro" id="IPR000531">
    <property type="entry name" value="Beta-barrel_TonB"/>
</dbReference>
<reference evidence="5 6" key="1">
    <citation type="journal article" date="2012" name="J. Bacteriol.">
        <title>Genome Sequence of Fibrella aestuarina BUZ 2T, a Filamentous Marine Bacterium.</title>
        <authorList>
            <person name="Filippini M."/>
            <person name="Qi W."/>
            <person name="Blom J."/>
            <person name="Goesmann A."/>
            <person name="Smits T.H."/>
            <person name="Bagheri H.C."/>
        </authorList>
    </citation>
    <scope>NUCLEOTIDE SEQUENCE [LARGE SCALE GENOMIC DNA]</scope>
    <source>
        <strain evidence="6">BUZ 2T</strain>
    </source>
</reference>
<comment type="subcellular location">
    <subcellularLocation>
        <location evidence="1">Cell outer membrane</location>
        <topology evidence="1">Multi-pass membrane protein</topology>
    </subcellularLocation>
</comment>
<dbReference type="InterPro" id="IPR023996">
    <property type="entry name" value="TonB-dep_OMP_SusC/RagA"/>
</dbReference>
<dbReference type="AlphaFoldDB" id="I0KD78"/>
<evidence type="ECO:0000256" key="1">
    <source>
        <dbReference type="PROSITE-ProRule" id="PRU01360"/>
    </source>
</evidence>
<dbReference type="eggNOG" id="COG1629">
    <property type="taxonomic scope" value="Bacteria"/>
</dbReference>
<dbReference type="RefSeq" id="WP_015333180.1">
    <property type="nucleotide sequence ID" value="NC_020054.1"/>
</dbReference>
<name>I0KD78_9BACT</name>
<dbReference type="GO" id="GO:0009279">
    <property type="term" value="C:cell outer membrane"/>
    <property type="evidence" value="ECO:0007669"/>
    <property type="project" value="UniProtKB-SubCell"/>
</dbReference>
<keyword evidence="1" id="KW-1134">Transmembrane beta strand</keyword>
<dbReference type="STRING" id="1166018.FAES_4081"/>
<dbReference type="PATRIC" id="fig|1166018.3.peg.1031"/>
<proteinExistence type="inferred from homology"/>
<keyword evidence="1" id="KW-0813">Transport</keyword>
<evidence type="ECO:0000256" key="2">
    <source>
        <dbReference type="RuleBase" id="RU003357"/>
    </source>
</evidence>
<feature type="domain" description="TonB-dependent receptor-like beta-barrel" evidence="3">
    <location>
        <begin position="474"/>
        <end position="1041"/>
    </location>
</feature>
<dbReference type="Pfam" id="PF07715">
    <property type="entry name" value="Plug"/>
    <property type="match status" value="1"/>
</dbReference>
<keyword evidence="6" id="KW-1185">Reference proteome</keyword>
<dbReference type="Pfam" id="PF13715">
    <property type="entry name" value="CarbopepD_reg_2"/>
    <property type="match status" value="1"/>
</dbReference>
<dbReference type="SUPFAM" id="SSF49464">
    <property type="entry name" value="Carboxypeptidase regulatory domain-like"/>
    <property type="match status" value="1"/>
</dbReference>
<sequence>MNKILHVNSGRITVAASVESPSLRPNTRRKSVAFWAGCLFAFCLVLTSRAEATLIQNLDPILVKGSVKDVTGQMLPGVSILEKGTKNGTSTSVDGSFSITVRDANSLLVISSIGYVQQEVVAGNGPLTIVLQEDTKTLNEVVVVGFGTQKKVNLTGAVSQIDAKVLESRPVTNLGQALQGTIANFNVTISNGNPSTAPSYNVRGQTSFTSGGDFQSGSPFILVDGIEMNPNLLNPEDIQSVTVLKDAAASAIYGARAAFGVVLITTKTGKGKQRVDYTNSFQWSAPTTIPNLMNAYDLQDAVVKAFSLENQSAGAFEVQKLQKIKEYMDDPVNNEPYYFQDDDVQKTNIIWRGNVNPYKEALLTASPMQKHTLSLSGGSDRMSYYGSLGFQNQDGLYKINTDNAKRYNGMLNVSSQVSKWFKVDFKTSFNYFTYKEPVSPGGKGGWWTAMAQQPNINVNMPMLVPASLNVAPKYTDNILSFMDYGSSDLSRTANTLFTISPTITFTPNWTLKADLSYRNITDNQKTVVPTLNRLETNRNSFTNVHTNPDYIQRYDANSNKYTINLYTNYSRTIAEAHNFQGVIGYNREWYLSRSLTGRRNNINPNIPVISQAQGQQTVSDAEANWAVDGIFYRLNYDYKGKYLIESNGRYDATSRFPAATRGKFFPSFSAGWRISEEPFFNGIRPVISDLKLRGSYGSLGNQNVSDFYPYIARYGTISQLEYLLGDLSSRPVAVTAPGLISPFLTWETATTIDFGADVTLFKNLGITFDWYDRKTTNILTVGEIYPAVLGTSSPQKNSGTLDTKGWELTLNYRNQTTYGLGYETQLTLGDYQAKVVKFDNNPAQSLSTLYVGQRSGEIWGYETAGLFQTQEEINNAPSQRLISSGLWFPGDVRYNDLNGDGVVGPGASTVADPGDRRIIGNSTPRYQFGFNNTLTFRNFDLNIFFQGIGKRDLWISNNLFWGAGATGTYETYNNSWTPERTDAYFPAYKNTSRNRQTQTRYLQNGAYMRLKNVAIGYTIPKVFTDRIKLQRVRVSASAFNLFTLKSVPDTYDPELTGVSASSYPVIKSIAFGVQASF</sequence>
<dbReference type="SUPFAM" id="SSF56935">
    <property type="entry name" value="Porins"/>
    <property type="match status" value="1"/>
</dbReference>
<dbReference type="Gene3D" id="2.60.40.1120">
    <property type="entry name" value="Carboxypeptidase-like, regulatory domain"/>
    <property type="match status" value="1"/>
</dbReference>
<organism evidence="5 6">
    <name type="scientific">Fibrella aestuarina BUZ 2</name>
    <dbReference type="NCBI Taxonomy" id="1166018"/>
    <lineage>
        <taxon>Bacteria</taxon>
        <taxon>Pseudomonadati</taxon>
        <taxon>Bacteroidota</taxon>
        <taxon>Cytophagia</taxon>
        <taxon>Cytophagales</taxon>
        <taxon>Spirosomataceae</taxon>
        <taxon>Fibrella</taxon>
    </lineage>
</organism>
<keyword evidence="1" id="KW-0998">Cell outer membrane</keyword>
<dbReference type="NCBIfam" id="TIGR04056">
    <property type="entry name" value="OMP_RagA_SusC"/>
    <property type="match status" value="1"/>
</dbReference>
<evidence type="ECO:0000259" key="3">
    <source>
        <dbReference type="Pfam" id="PF00593"/>
    </source>
</evidence>
<dbReference type="Gene3D" id="2.170.130.10">
    <property type="entry name" value="TonB-dependent receptor, plug domain"/>
    <property type="match status" value="1"/>
</dbReference>
<feature type="domain" description="TonB-dependent receptor plug" evidence="4">
    <location>
        <begin position="151"/>
        <end position="261"/>
    </location>
</feature>
<evidence type="ECO:0000259" key="4">
    <source>
        <dbReference type="Pfam" id="PF07715"/>
    </source>
</evidence>
<dbReference type="KEGG" id="fae:FAES_4081"/>
<gene>
    <name evidence="5" type="ORF">FAES_4081</name>
</gene>
<comment type="similarity">
    <text evidence="1 2">Belongs to the TonB-dependent receptor family.</text>
</comment>
<dbReference type="InterPro" id="IPR008969">
    <property type="entry name" value="CarboxyPept-like_regulatory"/>
</dbReference>
<dbReference type="HOGENOM" id="CLU_004317_1_1_10"/>
<evidence type="ECO:0000313" key="6">
    <source>
        <dbReference type="Proteomes" id="UP000011058"/>
    </source>
</evidence>
<evidence type="ECO:0000313" key="5">
    <source>
        <dbReference type="EMBL" id="CCH02081.1"/>
    </source>
</evidence>
<keyword evidence="1 2" id="KW-0472">Membrane</keyword>
<dbReference type="NCBIfam" id="TIGR04057">
    <property type="entry name" value="SusC_RagA_signa"/>
    <property type="match status" value="1"/>
</dbReference>
<evidence type="ECO:0008006" key="7">
    <source>
        <dbReference type="Google" id="ProtNLM"/>
    </source>
</evidence>
<dbReference type="EMBL" id="HE796683">
    <property type="protein sequence ID" value="CCH02081.1"/>
    <property type="molecule type" value="Genomic_DNA"/>
</dbReference>
<keyword evidence="1" id="KW-0812">Transmembrane</keyword>
<protein>
    <recommendedName>
        <fullName evidence="7">TonB-dependent receptor plug</fullName>
    </recommendedName>
</protein>
<dbReference type="InterPro" id="IPR012910">
    <property type="entry name" value="Plug_dom"/>
</dbReference>
<dbReference type="Pfam" id="PF00593">
    <property type="entry name" value="TonB_dep_Rec_b-barrel"/>
    <property type="match status" value="1"/>
</dbReference>